<keyword evidence="3" id="KW-1185">Reference proteome</keyword>
<accession>A0A9P8G5Y7</accession>
<feature type="non-terminal residue" evidence="2">
    <location>
        <position position="1"/>
    </location>
</feature>
<evidence type="ECO:0000313" key="3">
    <source>
        <dbReference type="Proteomes" id="UP000729357"/>
    </source>
</evidence>
<evidence type="ECO:0000313" key="2">
    <source>
        <dbReference type="EMBL" id="KAG9991694.1"/>
    </source>
</evidence>
<feature type="non-terminal residue" evidence="2">
    <location>
        <position position="71"/>
    </location>
</feature>
<dbReference type="EMBL" id="JAHFXS010000001">
    <property type="protein sequence ID" value="KAG9991694.1"/>
    <property type="molecule type" value="Genomic_DNA"/>
</dbReference>
<reference evidence="2" key="2">
    <citation type="submission" date="2021-08" db="EMBL/GenBank/DDBJ databases">
        <authorList>
            <person name="Gostincar C."/>
            <person name="Sun X."/>
            <person name="Song Z."/>
            <person name="Gunde-Cimerman N."/>
        </authorList>
    </citation>
    <scope>NUCLEOTIDE SEQUENCE</scope>
    <source>
        <strain evidence="2">EXF-9298</strain>
    </source>
</reference>
<gene>
    <name evidence="2" type="ORF">KCU98_g237</name>
</gene>
<comment type="caution">
    <text evidence="2">The sequence shown here is derived from an EMBL/GenBank/DDBJ whole genome shotgun (WGS) entry which is preliminary data.</text>
</comment>
<protein>
    <submittedName>
        <fullName evidence="2">Uncharacterized protein</fullName>
    </submittedName>
</protein>
<reference evidence="2" key="1">
    <citation type="journal article" date="2021" name="J Fungi (Basel)">
        <title>Virulence traits and population genomics of the black yeast Aureobasidium melanogenum.</title>
        <authorList>
            <person name="Cernosa A."/>
            <person name="Sun X."/>
            <person name="Gostincar C."/>
            <person name="Fang C."/>
            <person name="Gunde-Cimerman N."/>
            <person name="Song Z."/>
        </authorList>
    </citation>
    <scope>NUCLEOTIDE SEQUENCE</scope>
    <source>
        <strain evidence="2">EXF-9298</strain>
    </source>
</reference>
<name>A0A9P8G5Y7_AURME</name>
<organism evidence="2 3">
    <name type="scientific">Aureobasidium melanogenum</name>
    <name type="common">Aureobasidium pullulans var. melanogenum</name>
    <dbReference type="NCBI Taxonomy" id="46634"/>
    <lineage>
        <taxon>Eukaryota</taxon>
        <taxon>Fungi</taxon>
        <taxon>Dikarya</taxon>
        <taxon>Ascomycota</taxon>
        <taxon>Pezizomycotina</taxon>
        <taxon>Dothideomycetes</taxon>
        <taxon>Dothideomycetidae</taxon>
        <taxon>Dothideales</taxon>
        <taxon>Saccotheciaceae</taxon>
        <taxon>Aureobasidium</taxon>
    </lineage>
</organism>
<dbReference type="Proteomes" id="UP000729357">
    <property type="component" value="Unassembled WGS sequence"/>
</dbReference>
<dbReference type="AlphaFoldDB" id="A0A9P8G5Y7"/>
<proteinExistence type="predicted"/>
<evidence type="ECO:0000256" key="1">
    <source>
        <dbReference type="SAM" id="MobiDB-lite"/>
    </source>
</evidence>
<feature type="region of interest" description="Disordered" evidence="1">
    <location>
        <begin position="18"/>
        <end position="42"/>
    </location>
</feature>
<sequence length="71" mass="7445">LNRGWGISYCTGFSILTSSSSESSRLIGSSPSSNEPLPSISARLRNSSSSSAFPLPRLPPRSLAPPCFFAG</sequence>